<name>A0A9D4K0M5_DREPO</name>
<sequence length="61" mass="6559">MRSSTIARHLVIASLVIGILAYVLTIALYVGLVVFATHATHVLGHTLDESMKSMTSYGKSI</sequence>
<keyword evidence="1" id="KW-1133">Transmembrane helix</keyword>
<feature type="transmembrane region" description="Helical" evidence="1">
    <location>
        <begin position="12"/>
        <end position="36"/>
    </location>
</feature>
<keyword evidence="1" id="KW-0472">Membrane</keyword>
<reference evidence="2" key="2">
    <citation type="submission" date="2020-11" db="EMBL/GenBank/DDBJ databases">
        <authorList>
            <person name="McCartney M.A."/>
            <person name="Auch B."/>
            <person name="Kono T."/>
            <person name="Mallez S."/>
            <person name="Becker A."/>
            <person name="Gohl D.M."/>
            <person name="Silverstein K.A.T."/>
            <person name="Koren S."/>
            <person name="Bechman K.B."/>
            <person name="Herman A."/>
            <person name="Abrahante J.E."/>
            <person name="Garbe J."/>
        </authorList>
    </citation>
    <scope>NUCLEOTIDE SEQUENCE</scope>
    <source>
        <strain evidence="2">Duluth1</strain>
        <tissue evidence="2">Whole animal</tissue>
    </source>
</reference>
<evidence type="ECO:0000256" key="1">
    <source>
        <dbReference type="SAM" id="Phobius"/>
    </source>
</evidence>
<dbReference type="AlphaFoldDB" id="A0A9D4K0M5"/>
<accession>A0A9D4K0M5</accession>
<dbReference type="Proteomes" id="UP000828390">
    <property type="component" value="Unassembled WGS sequence"/>
</dbReference>
<evidence type="ECO:0000313" key="3">
    <source>
        <dbReference type="Proteomes" id="UP000828390"/>
    </source>
</evidence>
<reference evidence="2" key="1">
    <citation type="journal article" date="2019" name="bioRxiv">
        <title>The Genome of the Zebra Mussel, Dreissena polymorpha: A Resource for Invasive Species Research.</title>
        <authorList>
            <person name="McCartney M.A."/>
            <person name="Auch B."/>
            <person name="Kono T."/>
            <person name="Mallez S."/>
            <person name="Zhang Y."/>
            <person name="Obille A."/>
            <person name="Becker A."/>
            <person name="Abrahante J.E."/>
            <person name="Garbe J."/>
            <person name="Badalamenti J.P."/>
            <person name="Herman A."/>
            <person name="Mangelson H."/>
            <person name="Liachko I."/>
            <person name="Sullivan S."/>
            <person name="Sone E.D."/>
            <person name="Koren S."/>
            <person name="Silverstein K.A.T."/>
            <person name="Beckman K.B."/>
            <person name="Gohl D.M."/>
        </authorList>
    </citation>
    <scope>NUCLEOTIDE SEQUENCE</scope>
    <source>
        <strain evidence="2">Duluth1</strain>
        <tissue evidence="2">Whole animal</tissue>
    </source>
</reference>
<keyword evidence="1" id="KW-0812">Transmembrane</keyword>
<keyword evidence="3" id="KW-1185">Reference proteome</keyword>
<organism evidence="2 3">
    <name type="scientific">Dreissena polymorpha</name>
    <name type="common">Zebra mussel</name>
    <name type="synonym">Mytilus polymorpha</name>
    <dbReference type="NCBI Taxonomy" id="45954"/>
    <lineage>
        <taxon>Eukaryota</taxon>
        <taxon>Metazoa</taxon>
        <taxon>Spiralia</taxon>
        <taxon>Lophotrochozoa</taxon>
        <taxon>Mollusca</taxon>
        <taxon>Bivalvia</taxon>
        <taxon>Autobranchia</taxon>
        <taxon>Heteroconchia</taxon>
        <taxon>Euheterodonta</taxon>
        <taxon>Imparidentia</taxon>
        <taxon>Neoheterodontei</taxon>
        <taxon>Myida</taxon>
        <taxon>Dreissenoidea</taxon>
        <taxon>Dreissenidae</taxon>
        <taxon>Dreissena</taxon>
    </lineage>
</organism>
<evidence type="ECO:0000313" key="2">
    <source>
        <dbReference type="EMBL" id="KAH3827602.1"/>
    </source>
</evidence>
<gene>
    <name evidence="2" type="ORF">DPMN_129541</name>
</gene>
<comment type="caution">
    <text evidence="2">The sequence shown here is derived from an EMBL/GenBank/DDBJ whole genome shotgun (WGS) entry which is preliminary data.</text>
</comment>
<dbReference type="EMBL" id="JAIWYP010000005">
    <property type="protein sequence ID" value="KAH3827602.1"/>
    <property type="molecule type" value="Genomic_DNA"/>
</dbReference>
<proteinExistence type="predicted"/>
<protein>
    <submittedName>
        <fullName evidence="2">Uncharacterized protein</fullName>
    </submittedName>
</protein>